<organism evidence="1 2">
    <name type="scientific">Ruminococcus gauvreauii</name>
    <dbReference type="NCBI Taxonomy" id="438033"/>
    <lineage>
        <taxon>Bacteria</taxon>
        <taxon>Bacillati</taxon>
        <taxon>Bacillota</taxon>
        <taxon>Clostridia</taxon>
        <taxon>Eubacteriales</taxon>
        <taxon>Oscillospiraceae</taxon>
        <taxon>Ruminococcus</taxon>
    </lineage>
</organism>
<sequence>MNLIAEVEKQVLKNITGTKAEADYASASDNRIYQNGKMDADMGEIRKISTANRGQ</sequence>
<evidence type="ECO:0000313" key="2">
    <source>
        <dbReference type="Proteomes" id="UP001060164"/>
    </source>
</evidence>
<dbReference type="EMBL" id="CP102290">
    <property type="protein sequence ID" value="UWP59990.1"/>
    <property type="molecule type" value="Genomic_DNA"/>
</dbReference>
<gene>
    <name evidence="1" type="ORF">NQ502_02715</name>
</gene>
<keyword evidence="2" id="KW-1185">Reference proteome</keyword>
<reference evidence="1" key="1">
    <citation type="journal article" date="2022" name="Cell">
        <title>Design, construction, and in vivo augmentation of a complex gut microbiome.</title>
        <authorList>
            <person name="Cheng A.G."/>
            <person name="Ho P.Y."/>
            <person name="Aranda-Diaz A."/>
            <person name="Jain S."/>
            <person name="Yu F.B."/>
            <person name="Meng X."/>
            <person name="Wang M."/>
            <person name="Iakiviak M."/>
            <person name="Nagashima K."/>
            <person name="Zhao A."/>
            <person name="Murugkar P."/>
            <person name="Patil A."/>
            <person name="Atabakhsh K."/>
            <person name="Weakley A."/>
            <person name="Yan J."/>
            <person name="Brumbaugh A.R."/>
            <person name="Higginbottom S."/>
            <person name="Dimas A."/>
            <person name="Shiver A.L."/>
            <person name="Deutschbauer A."/>
            <person name="Neff N."/>
            <person name="Sonnenburg J.L."/>
            <person name="Huang K.C."/>
            <person name="Fischbach M.A."/>
        </authorList>
    </citation>
    <scope>NUCLEOTIDE SEQUENCE</scope>
    <source>
        <strain evidence="1">DSM 19829</strain>
    </source>
</reference>
<name>A0ABY5VJA9_9FIRM</name>
<proteinExistence type="predicted"/>
<accession>A0ABY5VJA9</accession>
<dbReference type="Proteomes" id="UP001060164">
    <property type="component" value="Chromosome"/>
</dbReference>
<protein>
    <submittedName>
        <fullName evidence="1">Uncharacterized protein</fullName>
    </submittedName>
</protein>
<dbReference type="RefSeq" id="WP_156887911.1">
    <property type="nucleotide sequence ID" value="NZ_CABLBR010000020.1"/>
</dbReference>
<evidence type="ECO:0000313" key="1">
    <source>
        <dbReference type="EMBL" id="UWP59990.1"/>
    </source>
</evidence>